<evidence type="ECO:0000256" key="5">
    <source>
        <dbReference type="ARBA" id="ARBA00022989"/>
    </source>
</evidence>
<feature type="transmembrane region" description="Helical" evidence="7">
    <location>
        <begin position="69"/>
        <end position="90"/>
    </location>
</feature>
<dbReference type="GO" id="GO:0055085">
    <property type="term" value="P:transmembrane transport"/>
    <property type="evidence" value="ECO:0007669"/>
    <property type="project" value="InterPro"/>
</dbReference>
<keyword evidence="4 7" id="KW-0812">Transmembrane</keyword>
<keyword evidence="2 7" id="KW-0813">Transport</keyword>
<dbReference type="GO" id="GO:0005886">
    <property type="term" value="C:plasma membrane"/>
    <property type="evidence" value="ECO:0007669"/>
    <property type="project" value="UniProtKB-SubCell"/>
</dbReference>
<feature type="transmembrane region" description="Helical" evidence="7">
    <location>
        <begin position="187"/>
        <end position="208"/>
    </location>
</feature>
<accession>A0A1M4T437</accession>
<name>A0A1M4T437_9BACL</name>
<dbReference type="CDD" id="cd06261">
    <property type="entry name" value="TM_PBP2"/>
    <property type="match status" value="1"/>
</dbReference>
<evidence type="ECO:0000259" key="8">
    <source>
        <dbReference type="PROSITE" id="PS50928"/>
    </source>
</evidence>
<comment type="similarity">
    <text evidence="7">Belongs to the binding-protein-dependent transport system permease family.</text>
</comment>
<reference evidence="9 10" key="1">
    <citation type="submission" date="2016-11" db="EMBL/GenBank/DDBJ databases">
        <authorList>
            <person name="Jaros S."/>
            <person name="Januszkiewicz K."/>
            <person name="Wedrychowicz H."/>
        </authorList>
    </citation>
    <scope>NUCLEOTIDE SEQUENCE [LARGE SCALE GENOMIC DNA]</scope>
    <source>
        <strain evidence="9 10">DSM 44666</strain>
    </source>
</reference>
<evidence type="ECO:0000313" key="9">
    <source>
        <dbReference type="EMBL" id="SHE39246.1"/>
    </source>
</evidence>
<feature type="domain" description="ABC transmembrane type-1" evidence="8">
    <location>
        <begin position="65"/>
        <end position="255"/>
    </location>
</feature>
<evidence type="ECO:0000256" key="7">
    <source>
        <dbReference type="RuleBase" id="RU363032"/>
    </source>
</evidence>
<evidence type="ECO:0000256" key="3">
    <source>
        <dbReference type="ARBA" id="ARBA00022475"/>
    </source>
</evidence>
<organism evidence="9 10">
    <name type="scientific">Seinonella peptonophila</name>
    <dbReference type="NCBI Taxonomy" id="112248"/>
    <lineage>
        <taxon>Bacteria</taxon>
        <taxon>Bacillati</taxon>
        <taxon>Bacillota</taxon>
        <taxon>Bacilli</taxon>
        <taxon>Bacillales</taxon>
        <taxon>Thermoactinomycetaceae</taxon>
        <taxon>Seinonella</taxon>
    </lineage>
</organism>
<sequence length="269" mass="30092">MQSYNNRWITIFALVLGIIMVIPIYMMVLGSLRSAEHVFDITLLPTQFQLSNYQEVVASGFLRSVGNSLFISAAVTVIAMLFHAMSGYALARLNFPGRKYIFAWMLSTLMIPLAVIMIPLFMITKNLGMANSYVGLIVPSIFNAYGVFLFRQFYLNFPKELEEAAYMEGSSIAGTFFRIVLPLSKSVIIPLTVGFFLANWNAYLWPLIINQKEQLWVVQVALANAIGGGYTIPWNFVLAASVIAALPTMLLFFLLQRQIVDGIKMSGIK</sequence>
<dbReference type="Proteomes" id="UP000184476">
    <property type="component" value="Unassembled WGS sequence"/>
</dbReference>
<dbReference type="InterPro" id="IPR035906">
    <property type="entry name" value="MetI-like_sf"/>
</dbReference>
<evidence type="ECO:0000256" key="2">
    <source>
        <dbReference type="ARBA" id="ARBA00022448"/>
    </source>
</evidence>
<dbReference type="Pfam" id="PF00528">
    <property type="entry name" value="BPD_transp_1"/>
    <property type="match status" value="1"/>
</dbReference>
<dbReference type="STRING" id="112248.SAMN05444392_101300"/>
<evidence type="ECO:0000256" key="4">
    <source>
        <dbReference type="ARBA" id="ARBA00022692"/>
    </source>
</evidence>
<feature type="transmembrane region" description="Helical" evidence="7">
    <location>
        <begin position="130"/>
        <end position="151"/>
    </location>
</feature>
<comment type="subcellular location">
    <subcellularLocation>
        <location evidence="1 7">Cell membrane</location>
        <topology evidence="1 7">Multi-pass membrane protein</topology>
    </subcellularLocation>
</comment>
<keyword evidence="10" id="KW-1185">Reference proteome</keyword>
<dbReference type="PANTHER" id="PTHR43744">
    <property type="entry name" value="ABC TRANSPORTER PERMEASE PROTEIN MG189-RELATED-RELATED"/>
    <property type="match status" value="1"/>
</dbReference>
<evidence type="ECO:0000256" key="6">
    <source>
        <dbReference type="ARBA" id="ARBA00023136"/>
    </source>
</evidence>
<proteinExistence type="inferred from homology"/>
<evidence type="ECO:0000313" key="10">
    <source>
        <dbReference type="Proteomes" id="UP000184476"/>
    </source>
</evidence>
<feature type="transmembrane region" description="Helical" evidence="7">
    <location>
        <begin position="238"/>
        <end position="255"/>
    </location>
</feature>
<dbReference type="PANTHER" id="PTHR43744:SF12">
    <property type="entry name" value="ABC TRANSPORTER PERMEASE PROTEIN MG189-RELATED"/>
    <property type="match status" value="1"/>
</dbReference>
<protein>
    <submittedName>
        <fullName evidence="9">Carbohydrate ABC transporter membrane protein 2, CUT1 family</fullName>
    </submittedName>
</protein>
<dbReference type="EMBL" id="FQVL01000001">
    <property type="protein sequence ID" value="SHE39246.1"/>
    <property type="molecule type" value="Genomic_DNA"/>
</dbReference>
<dbReference type="SUPFAM" id="SSF161098">
    <property type="entry name" value="MetI-like"/>
    <property type="match status" value="1"/>
</dbReference>
<gene>
    <name evidence="9" type="ORF">SAMN05444392_101300</name>
</gene>
<keyword evidence="3" id="KW-1003">Cell membrane</keyword>
<feature type="transmembrane region" description="Helical" evidence="7">
    <location>
        <begin position="7"/>
        <end position="28"/>
    </location>
</feature>
<feature type="transmembrane region" description="Helical" evidence="7">
    <location>
        <begin position="102"/>
        <end position="124"/>
    </location>
</feature>
<dbReference type="Gene3D" id="1.10.3720.10">
    <property type="entry name" value="MetI-like"/>
    <property type="match status" value="1"/>
</dbReference>
<dbReference type="InterPro" id="IPR000515">
    <property type="entry name" value="MetI-like"/>
</dbReference>
<dbReference type="PROSITE" id="PS50928">
    <property type="entry name" value="ABC_TM1"/>
    <property type="match status" value="1"/>
</dbReference>
<keyword evidence="6 7" id="KW-0472">Membrane</keyword>
<evidence type="ECO:0000256" key="1">
    <source>
        <dbReference type="ARBA" id="ARBA00004651"/>
    </source>
</evidence>
<dbReference type="RefSeq" id="WP_217653525.1">
    <property type="nucleotide sequence ID" value="NZ_FQVL01000001.1"/>
</dbReference>
<keyword evidence="5 7" id="KW-1133">Transmembrane helix</keyword>
<dbReference type="AlphaFoldDB" id="A0A1M4T437"/>